<reference evidence="1" key="1">
    <citation type="submission" date="2020-10" db="EMBL/GenBank/DDBJ databases">
        <title>Chromosome-scale genome assembly of the Allis shad, Alosa alosa.</title>
        <authorList>
            <person name="Margot Z."/>
            <person name="Christophe K."/>
            <person name="Cabau C."/>
            <person name="Louis A."/>
            <person name="Berthelot C."/>
            <person name="Parey E."/>
            <person name="Roest Crollius H."/>
            <person name="Montfort J."/>
            <person name="Robinson-Rechavi M."/>
            <person name="Bucao C."/>
            <person name="Bouchez O."/>
            <person name="Gislard M."/>
            <person name="Lluch J."/>
            <person name="Milhes M."/>
            <person name="Lampietro C."/>
            <person name="Lopez Roques C."/>
            <person name="Donnadieu C."/>
            <person name="Braasch I."/>
            <person name="Desvignes T."/>
            <person name="Postlethwait J."/>
            <person name="Bobe J."/>
            <person name="Guiguen Y."/>
        </authorList>
    </citation>
    <scope>NUCLEOTIDE SEQUENCE</scope>
    <source>
        <strain evidence="1">M-15738</strain>
        <tissue evidence="1">Blood</tissue>
    </source>
</reference>
<proteinExistence type="predicted"/>
<name>A0AAV6H8P1_9TELE</name>
<organism evidence="1 2">
    <name type="scientific">Alosa alosa</name>
    <name type="common">allis shad</name>
    <dbReference type="NCBI Taxonomy" id="278164"/>
    <lineage>
        <taxon>Eukaryota</taxon>
        <taxon>Metazoa</taxon>
        <taxon>Chordata</taxon>
        <taxon>Craniata</taxon>
        <taxon>Vertebrata</taxon>
        <taxon>Euteleostomi</taxon>
        <taxon>Actinopterygii</taxon>
        <taxon>Neopterygii</taxon>
        <taxon>Teleostei</taxon>
        <taxon>Clupei</taxon>
        <taxon>Clupeiformes</taxon>
        <taxon>Clupeoidei</taxon>
        <taxon>Clupeidae</taxon>
        <taxon>Alosa</taxon>
    </lineage>
</organism>
<gene>
    <name evidence="1" type="ORF">AALO_G00043550</name>
</gene>
<evidence type="ECO:0000313" key="1">
    <source>
        <dbReference type="EMBL" id="KAG5283573.1"/>
    </source>
</evidence>
<dbReference type="AlphaFoldDB" id="A0AAV6H8P1"/>
<protein>
    <submittedName>
        <fullName evidence="1">Uncharacterized protein</fullName>
    </submittedName>
</protein>
<evidence type="ECO:0000313" key="2">
    <source>
        <dbReference type="Proteomes" id="UP000823561"/>
    </source>
</evidence>
<comment type="caution">
    <text evidence="1">The sequence shown here is derived from an EMBL/GenBank/DDBJ whole genome shotgun (WGS) entry which is preliminary data.</text>
</comment>
<dbReference type="Proteomes" id="UP000823561">
    <property type="component" value="Chromosome 3"/>
</dbReference>
<dbReference type="EMBL" id="JADWDJ010000003">
    <property type="protein sequence ID" value="KAG5283573.1"/>
    <property type="molecule type" value="Genomic_DNA"/>
</dbReference>
<sequence length="76" mass="8103">MPCLEEACALTSTRGADIITEVNGEIIGRRCELPGGSDTSPCMPLAMTRLIVRLGRQGAEMWPALLSSFSAHLNEG</sequence>
<keyword evidence="2" id="KW-1185">Reference proteome</keyword>
<accession>A0AAV6H8P1</accession>